<feature type="transmembrane region" description="Helical" evidence="1">
    <location>
        <begin position="267"/>
        <end position="283"/>
    </location>
</feature>
<dbReference type="InterPro" id="IPR050879">
    <property type="entry name" value="Acyltransferase_3"/>
</dbReference>
<dbReference type="InterPro" id="IPR002656">
    <property type="entry name" value="Acyl_transf_3_dom"/>
</dbReference>
<protein>
    <submittedName>
        <fullName evidence="4">Acyltransferase family protein</fullName>
    </submittedName>
</protein>
<dbReference type="Pfam" id="PF01757">
    <property type="entry name" value="Acyl_transf_3"/>
    <property type="match status" value="1"/>
</dbReference>
<name>A0ABN2R3W3_9ACTN</name>
<feature type="transmembrane region" description="Helical" evidence="1">
    <location>
        <begin position="38"/>
        <end position="61"/>
    </location>
</feature>
<evidence type="ECO:0000313" key="5">
    <source>
        <dbReference type="Proteomes" id="UP001500571"/>
    </source>
</evidence>
<dbReference type="EMBL" id="BAAAPB010000002">
    <property type="protein sequence ID" value="GAA1963153.1"/>
    <property type="molecule type" value="Genomic_DNA"/>
</dbReference>
<keyword evidence="4" id="KW-0808">Transferase</keyword>
<feature type="domain" description="SGNH" evidence="3">
    <location>
        <begin position="447"/>
        <end position="676"/>
    </location>
</feature>
<keyword evidence="1" id="KW-1133">Transmembrane helix</keyword>
<keyword evidence="1" id="KW-0812">Transmembrane</keyword>
<dbReference type="Proteomes" id="UP001500571">
    <property type="component" value="Unassembled WGS sequence"/>
</dbReference>
<feature type="transmembrane region" description="Helical" evidence="1">
    <location>
        <begin position="215"/>
        <end position="234"/>
    </location>
</feature>
<evidence type="ECO:0000313" key="4">
    <source>
        <dbReference type="EMBL" id="GAA1963153.1"/>
    </source>
</evidence>
<dbReference type="GO" id="GO:0016746">
    <property type="term" value="F:acyltransferase activity"/>
    <property type="evidence" value="ECO:0007669"/>
    <property type="project" value="UniProtKB-KW"/>
</dbReference>
<dbReference type="Pfam" id="PF19040">
    <property type="entry name" value="SGNH"/>
    <property type="match status" value="1"/>
</dbReference>
<evidence type="ECO:0000256" key="1">
    <source>
        <dbReference type="SAM" id="Phobius"/>
    </source>
</evidence>
<dbReference type="RefSeq" id="WP_344045062.1">
    <property type="nucleotide sequence ID" value="NZ_BAAAPB010000002.1"/>
</dbReference>
<dbReference type="InterPro" id="IPR043968">
    <property type="entry name" value="SGNH"/>
</dbReference>
<keyword evidence="1" id="KW-0472">Membrane</keyword>
<comment type="caution">
    <text evidence="4">The sequence shown here is derived from an EMBL/GenBank/DDBJ whole genome shotgun (WGS) entry which is preliminary data.</text>
</comment>
<feature type="transmembrane region" description="Helical" evidence="1">
    <location>
        <begin position="290"/>
        <end position="310"/>
    </location>
</feature>
<dbReference type="PANTHER" id="PTHR23028">
    <property type="entry name" value="ACETYLTRANSFERASE"/>
    <property type="match status" value="1"/>
</dbReference>
<accession>A0ABN2R3W3</accession>
<proteinExistence type="predicted"/>
<feature type="transmembrane region" description="Helical" evidence="1">
    <location>
        <begin position="367"/>
        <end position="388"/>
    </location>
</feature>
<feature type="transmembrane region" description="Helical" evidence="1">
    <location>
        <begin position="181"/>
        <end position="203"/>
    </location>
</feature>
<dbReference type="PANTHER" id="PTHR23028:SF53">
    <property type="entry name" value="ACYL_TRANSF_3 DOMAIN-CONTAINING PROTEIN"/>
    <property type="match status" value="1"/>
</dbReference>
<feature type="domain" description="Acyltransferase 3" evidence="2">
    <location>
        <begin position="15"/>
        <end position="346"/>
    </location>
</feature>
<gene>
    <name evidence="4" type="ORF">GCM10009798_23790</name>
</gene>
<feature type="transmembrane region" description="Helical" evidence="1">
    <location>
        <begin position="82"/>
        <end position="100"/>
    </location>
</feature>
<sequence>MTRPATAHPGVTYRPALDGLRSVAVYLVVAFHAGMASVAGGFLGVDIFFVLSGYLVTLLVIGDLHGDRFTLLGFYNRRVRRLLPAALLVLGTVCVVWLLIASPIDRAAIIGDARSAALYYSNWHFAGQATNYFAHNNNPTPFLHFWSLSVEEQFYVAWPLTMVAVWRLSRRNPSTAPRRLLLVSLAAAALSLVALVLTLRAGQTDLAYYGTHTRVYQLLGGAALAAASTMAPRLMSVPGRAAVAVQVMALAAIVVLASGMLHLDPSVRGIAAAAATIALLWSLEANPAGAGARLLSLSWLVYLGQISYGTYLWHYPVTVVVRRFADMPPWQLYVLVAIVATGLAALSQQLLELPIRKSRHLAAAPRMVVVAGIAASLVAGVVALPRILESPRLPTISAVAPHTTNLPADERTSLTGLDLQAATQIPRWSDVAGTVAKDQICLGSDLDKCIVHHGHGKRVLLMGDSHAGMLVPALAAIARRDDLTLATAWMSACAWPQGLMFVQMTPEASDTCTAAKKHWYEYVIPRFKPDLIVVPSRATDHTIGAAYAVKSVDPGIHGSISHLLSRTVSDTARELAAKGYGVAIVEPVPISNDNVMSCLSGARFADQCQFPADGPSRAERSYRRLAREVPGVHDIDIDPIVCPRLPMCDAVTSGMVTRLDHDHLTPRFSVSIAGELDDLLHQEGAL</sequence>
<keyword evidence="5" id="KW-1185">Reference proteome</keyword>
<reference evidence="4 5" key="1">
    <citation type="journal article" date="2019" name="Int. J. Syst. Evol. Microbiol.">
        <title>The Global Catalogue of Microorganisms (GCM) 10K type strain sequencing project: providing services to taxonomists for standard genome sequencing and annotation.</title>
        <authorList>
            <consortium name="The Broad Institute Genomics Platform"/>
            <consortium name="The Broad Institute Genome Sequencing Center for Infectious Disease"/>
            <person name="Wu L."/>
            <person name="Ma J."/>
        </authorList>
    </citation>
    <scope>NUCLEOTIDE SEQUENCE [LARGE SCALE GENOMIC DNA]</scope>
    <source>
        <strain evidence="4 5">JCM 15309</strain>
    </source>
</reference>
<feature type="transmembrane region" description="Helical" evidence="1">
    <location>
        <begin position="241"/>
        <end position="261"/>
    </location>
</feature>
<organism evidence="4 5">
    <name type="scientific">Nocardioides panacihumi</name>
    <dbReference type="NCBI Taxonomy" id="400774"/>
    <lineage>
        <taxon>Bacteria</taxon>
        <taxon>Bacillati</taxon>
        <taxon>Actinomycetota</taxon>
        <taxon>Actinomycetes</taxon>
        <taxon>Propionibacteriales</taxon>
        <taxon>Nocardioidaceae</taxon>
        <taxon>Nocardioides</taxon>
    </lineage>
</organism>
<keyword evidence="4" id="KW-0012">Acyltransferase</keyword>
<feature type="transmembrane region" description="Helical" evidence="1">
    <location>
        <begin position="330"/>
        <end position="346"/>
    </location>
</feature>
<evidence type="ECO:0000259" key="2">
    <source>
        <dbReference type="Pfam" id="PF01757"/>
    </source>
</evidence>
<evidence type="ECO:0000259" key="3">
    <source>
        <dbReference type="Pfam" id="PF19040"/>
    </source>
</evidence>